<dbReference type="PANTHER" id="PTHR43539">
    <property type="entry name" value="FLAVIN-BINDING MONOOXYGENASE-LIKE PROTEIN (AFU_ORTHOLOGUE AFUA_4G09220)"/>
    <property type="match status" value="1"/>
</dbReference>
<dbReference type="GO" id="GO:0004497">
    <property type="term" value="F:monooxygenase activity"/>
    <property type="evidence" value="ECO:0007669"/>
    <property type="project" value="TreeGrafter"/>
</dbReference>
<evidence type="ECO:0000313" key="3">
    <source>
        <dbReference type="Proteomes" id="UP000050465"/>
    </source>
</evidence>
<accession>A0A0P8BJK6</accession>
<reference evidence="2 3" key="1">
    <citation type="submission" date="2015-09" db="EMBL/GenBank/DDBJ databases">
        <title>Identification and resolution of microdiversity through metagenomic sequencing of parallel consortia.</title>
        <authorList>
            <person name="Nelson W.C."/>
            <person name="Romine M.F."/>
            <person name="Lindemann S.R."/>
        </authorList>
    </citation>
    <scope>NUCLEOTIDE SEQUENCE [LARGE SCALE GENOMIC DNA]</scope>
    <source>
        <strain evidence="2">Ana</strain>
    </source>
</reference>
<dbReference type="SUPFAM" id="SSF51905">
    <property type="entry name" value="FAD/NAD(P)-binding domain"/>
    <property type="match status" value="2"/>
</dbReference>
<dbReference type="GO" id="GO:0050660">
    <property type="term" value="F:flavin adenine dinucleotide binding"/>
    <property type="evidence" value="ECO:0007669"/>
    <property type="project" value="TreeGrafter"/>
</dbReference>
<dbReference type="PRINTS" id="PR00411">
    <property type="entry name" value="PNDRDTASEI"/>
</dbReference>
<dbReference type="AlphaFoldDB" id="A0A0P8BJK6"/>
<proteinExistence type="predicted"/>
<dbReference type="EMBL" id="LJZR01000026">
    <property type="protein sequence ID" value="KPQ33869.1"/>
    <property type="molecule type" value="Genomic_DNA"/>
</dbReference>
<dbReference type="Pfam" id="PF13738">
    <property type="entry name" value="Pyr_redox_3"/>
    <property type="match status" value="1"/>
</dbReference>
<evidence type="ECO:0000313" key="2">
    <source>
        <dbReference type="EMBL" id="KPQ33869.1"/>
    </source>
</evidence>
<dbReference type="PANTHER" id="PTHR43539:SF91">
    <property type="entry name" value="FAD-DEPENDENT URATE HYDROXYLASE"/>
    <property type="match status" value="1"/>
</dbReference>
<dbReference type="InterPro" id="IPR036188">
    <property type="entry name" value="FAD/NAD-bd_sf"/>
</dbReference>
<dbReference type="Proteomes" id="UP000050465">
    <property type="component" value="Unassembled WGS sequence"/>
</dbReference>
<keyword evidence="1" id="KW-0560">Oxidoreductase</keyword>
<dbReference type="PRINTS" id="PR00368">
    <property type="entry name" value="FADPNR"/>
</dbReference>
<protein>
    <submittedName>
        <fullName evidence="2">Putative flavoprotein involved in K+ transport</fullName>
    </submittedName>
</protein>
<dbReference type="STRING" id="1666911.HLUCCA11_17085"/>
<dbReference type="Gene3D" id="3.50.50.60">
    <property type="entry name" value="FAD/NAD(P)-binding domain"/>
    <property type="match status" value="1"/>
</dbReference>
<dbReference type="PATRIC" id="fig|1666911.3.peg.1186"/>
<name>A0A0P8BJK6_9CYAN</name>
<organism evidence="2 3">
    <name type="scientific">Phormidesmis priestleyi Ana</name>
    <dbReference type="NCBI Taxonomy" id="1666911"/>
    <lineage>
        <taxon>Bacteria</taxon>
        <taxon>Bacillati</taxon>
        <taxon>Cyanobacteriota</taxon>
        <taxon>Cyanophyceae</taxon>
        <taxon>Leptolyngbyales</taxon>
        <taxon>Leptolyngbyaceae</taxon>
        <taxon>Phormidesmis</taxon>
    </lineage>
</organism>
<sequence length="494" mass="56638">MADLYSADSSPTSLALQDFWEVPEQLPDATQRLHRLVSKLYADLEIVSYPGCCWDYSRDSNILEVAILGAGQAGKSAAFGLRQQGISRVRIFDRRPVGREGVWHDFARNALLRSPKKVTGGLDWGIANLSFRRWCEACYGEAYWQRISYIPRPLWADYLDWYGQVLDLPIQNDTDVQDISWNEAEQCFWLQAQHQGRPECYKARFIIFATGMACAGGKNIPAIVHQSLPAHAYYHTMDDINFASFAGKRVMIVGGGASAFDNALLLLKAGAKSVDISIRRSHLPNLNRIRWSEWNGYHRHYIDLPNEIKWFYSLSEFRLGQLPPAHTYHQAVKDSRFALHTNAAIKRLSYRNEEIVGEYGTSDSFKTLYHDALICGTGFVNSLNRQPELKTLSPYISRWQDHFTPPSGDEHIEMAQYPYLGKSLEFIPLTTEHSHLQRCYYLCCGSAFLSGFRANLTDLQFAVPRIIYDIGRQLFIEHQDEIKADFEAYDKWEY</sequence>
<gene>
    <name evidence="2" type="ORF">HLUCCA11_17085</name>
</gene>
<dbReference type="InterPro" id="IPR050982">
    <property type="entry name" value="Auxin_biosynth/cation_transpt"/>
</dbReference>
<evidence type="ECO:0000256" key="1">
    <source>
        <dbReference type="ARBA" id="ARBA00023002"/>
    </source>
</evidence>
<comment type="caution">
    <text evidence="2">The sequence shown here is derived from an EMBL/GenBank/DDBJ whole genome shotgun (WGS) entry which is preliminary data.</text>
</comment>